<organism evidence="1 2">
    <name type="scientific">Tieghemostelium lacteum</name>
    <name type="common">Slime mold</name>
    <name type="synonym">Dictyostelium lacteum</name>
    <dbReference type="NCBI Taxonomy" id="361077"/>
    <lineage>
        <taxon>Eukaryota</taxon>
        <taxon>Amoebozoa</taxon>
        <taxon>Evosea</taxon>
        <taxon>Eumycetozoa</taxon>
        <taxon>Dictyostelia</taxon>
        <taxon>Dictyosteliales</taxon>
        <taxon>Raperosteliaceae</taxon>
        <taxon>Tieghemostelium</taxon>
    </lineage>
</organism>
<dbReference type="InParanoid" id="A0A151Z3A9"/>
<protein>
    <submittedName>
        <fullName evidence="1">Uncharacterized protein</fullName>
    </submittedName>
</protein>
<accession>A0A151Z3A9</accession>
<proteinExistence type="predicted"/>
<keyword evidence="2" id="KW-1185">Reference proteome</keyword>
<comment type="caution">
    <text evidence="1">The sequence shown here is derived from an EMBL/GenBank/DDBJ whole genome shotgun (WGS) entry which is preliminary data.</text>
</comment>
<dbReference type="Proteomes" id="UP000076078">
    <property type="component" value="Unassembled WGS sequence"/>
</dbReference>
<evidence type="ECO:0000313" key="1">
    <source>
        <dbReference type="EMBL" id="KYQ88428.1"/>
    </source>
</evidence>
<dbReference type="AlphaFoldDB" id="A0A151Z3A9"/>
<reference evidence="1 2" key="1">
    <citation type="submission" date="2015-12" db="EMBL/GenBank/DDBJ databases">
        <title>Dictyostelia acquired genes for synthesis and detection of signals that induce cell-type specialization by lateral gene transfer from prokaryotes.</title>
        <authorList>
            <person name="Gloeckner G."/>
            <person name="Schaap P."/>
        </authorList>
    </citation>
    <scope>NUCLEOTIDE SEQUENCE [LARGE SCALE GENOMIC DNA]</scope>
    <source>
        <strain evidence="1 2">TK</strain>
    </source>
</reference>
<name>A0A151Z3A9_TIELA</name>
<dbReference type="EMBL" id="LODT01000051">
    <property type="protein sequence ID" value="KYQ88428.1"/>
    <property type="molecule type" value="Genomic_DNA"/>
</dbReference>
<evidence type="ECO:0000313" key="2">
    <source>
        <dbReference type="Proteomes" id="UP000076078"/>
    </source>
</evidence>
<gene>
    <name evidence="1" type="ORF">DLAC_11132</name>
</gene>
<sequence length="101" mass="11776">MGISLTKTSKESELDVDIDYDSGVYKATLVPNIRGFTRHLLVFECLTKFHASYPLSKYELDDDYGIIRLSAPNKEAMENIIVQMKQYYQEYNLTRKTHKAY</sequence>